<accession>A0A0M0JBY1</accession>
<dbReference type="EMBL" id="JWZX01003139">
    <property type="protein sequence ID" value="KOO23970.1"/>
    <property type="molecule type" value="Genomic_DNA"/>
</dbReference>
<name>A0A0M0JBY1_9EUKA</name>
<proteinExistence type="predicted"/>
<sequence>MSVHLFEELLTAKAIAPMRSEVVPERLTNAEAEHLLLLVRRYYGTPSYDKVWMFNHAEKRFDLDAYLKTCP</sequence>
<organism evidence="1 2">
    <name type="scientific">Chrysochromulina tobinii</name>
    <dbReference type="NCBI Taxonomy" id="1460289"/>
    <lineage>
        <taxon>Eukaryota</taxon>
        <taxon>Haptista</taxon>
        <taxon>Haptophyta</taxon>
        <taxon>Prymnesiophyceae</taxon>
        <taxon>Prymnesiales</taxon>
        <taxon>Chrysochromulinaceae</taxon>
        <taxon>Chrysochromulina</taxon>
    </lineage>
</organism>
<evidence type="ECO:0000313" key="2">
    <source>
        <dbReference type="Proteomes" id="UP000037460"/>
    </source>
</evidence>
<keyword evidence="2" id="KW-1185">Reference proteome</keyword>
<protein>
    <submittedName>
        <fullName evidence="1">Uncharacterized protein</fullName>
    </submittedName>
</protein>
<gene>
    <name evidence="1" type="ORF">Ctob_011530</name>
</gene>
<dbReference type="Proteomes" id="UP000037460">
    <property type="component" value="Unassembled WGS sequence"/>
</dbReference>
<reference evidence="2" key="1">
    <citation type="journal article" date="2015" name="PLoS Genet.">
        <title>Genome Sequence and Transcriptome Analyses of Chrysochromulina tobin: Metabolic Tools for Enhanced Algal Fitness in the Prominent Order Prymnesiales (Haptophyceae).</title>
        <authorList>
            <person name="Hovde B.T."/>
            <person name="Deodato C.R."/>
            <person name="Hunsperger H.M."/>
            <person name="Ryken S.A."/>
            <person name="Yost W."/>
            <person name="Jha R.K."/>
            <person name="Patterson J."/>
            <person name="Monnat R.J. Jr."/>
            <person name="Barlow S.B."/>
            <person name="Starkenburg S.R."/>
            <person name="Cattolico R.A."/>
        </authorList>
    </citation>
    <scope>NUCLEOTIDE SEQUENCE</scope>
    <source>
        <strain evidence="2">CCMP291</strain>
    </source>
</reference>
<evidence type="ECO:0000313" key="1">
    <source>
        <dbReference type="EMBL" id="KOO23970.1"/>
    </source>
</evidence>
<dbReference type="AlphaFoldDB" id="A0A0M0JBY1"/>
<comment type="caution">
    <text evidence="1">The sequence shown here is derived from an EMBL/GenBank/DDBJ whole genome shotgun (WGS) entry which is preliminary data.</text>
</comment>